<organism evidence="9 10">
    <name type="scientific">Pseudidiomarina planktonica</name>
    <dbReference type="NCBI Taxonomy" id="1323738"/>
    <lineage>
        <taxon>Bacteria</taxon>
        <taxon>Pseudomonadati</taxon>
        <taxon>Pseudomonadota</taxon>
        <taxon>Gammaproteobacteria</taxon>
        <taxon>Alteromonadales</taxon>
        <taxon>Idiomarinaceae</taxon>
        <taxon>Pseudidiomarina</taxon>
    </lineage>
</organism>
<dbReference type="InterPro" id="IPR003838">
    <property type="entry name" value="ABC3_permease_C"/>
</dbReference>
<evidence type="ECO:0000313" key="10">
    <source>
        <dbReference type="Proteomes" id="UP000194450"/>
    </source>
</evidence>
<evidence type="ECO:0000256" key="1">
    <source>
        <dbReference type="ARBA" id="ARBA00004651"/>
    </source>
</evidence>
<dbReference type="EMBL" id="FXWH01000003">
    <property type="protein sequence ID" value="SMQ80515.1"/>
    <property type="molecule type" value="Genomic_DNA"/>
</dbReference>
<dbReference type="GO" id="GO:0022857">
    <property type="term" value="F:transmembrane transporter activity"/>
    <property type="evidence" value="ECO:0007669"/>
    <property type="project" value="TreeGrafter"/>
</dbReference>
<evidence type="ECO:0000256" key="3">
    <source>
        <dbReference type="ARBA" id="ARBA00022692"/>
    </source>
</evidence>
<feature type="transmembrane region" description="Helical" evidence="6">
    <location>
        <begin position="353"/>
        <end position="380"/>
    </location>
</feature>
<keyword evidence="3 6" id="KW-0812">Transmembrane</keyword>
<dbReference type="PANTHER" id="PTHR30572">
    <property type="entry name" value="MEMBRANE COMPONENT OF TRANSPORTER-RELATED"/>
    <property type="match status" value="1"/>
</dbReference>
<dbReference type="AlphaFoldDB" id="A0A1Y6FXD4"/>
<dbReference type="PANTHER" id="PTHR30572:SF18">
    <property type="entry name" value="ABC-TYPE MACROLIDE FAMILY EXPORT SYSTEM PERMEASE COMPONENT 2"/>
    <property type="match status" value="1"/>
</dbReference>
<keyword evidence="4 6" id="KW-1133">Transmembrane helix</keyword>
<keyword evidence="2" id="KW-1003">Cell membrane</keyword>
<dbReference type="Pfam" id="PF02687">
    <property type="entry name" value="FtsX"/>
    <property type="match status" value="1"/>
</dbReference>
<proteinExistence type="predicted"/>
<keyword evidence="10" id="KW-1185">Reference proteome</keyword>
<feature type="transmembrane region" description="Helical" evidence="6">
    <location>
        <begin position="21"/>
        <end position="44"/>
    </location>
</feature>
<gene>
    <name evidence="9" type="ORF">SAMN06297229_2271</name>
</gene>
<keyword evidence="5 6" id="KW-0472">Membrane</keyword>
<dbReference type="Pfam" id="PF12704">
    <property type="entry name" value="MacB_PCD"/>
    <property type="match status" value="1"/>
</dbReference>
<dbReference type="Proteomes" id="UP000194450">
    <property type="component" value="Unassembled WGS sequence"/>
</dbReference>
<evidence type="ECO:0000256" key="5">
    <source>
        <dbReference type="ARBA" id="ARBA00023136"/>
    </source>
</evidence>
<feature type="domain" description="ABC3 transporter permease C-terminal" evidence="7">
    <location>
        <begin position="314"/>
        <end position="427"/>
    </location>
</feature>
<dbReference type="InterPro" id="IPR050250">
    <property type="entry name" value="Macrolide_Exporter_MacB"/>
</dbReference>
<dbReference type="RefSeq" id="WP_086435398.1">
    <property type="nucleotide sequence ID" value="NZ_FXWH01000003.1"/>
</dbReference>
<name>A0A1Y6FXD4_9GAMM</name>
<sequence>MIAYYFKLSLLSLRRNLLLTGLMIAAIGLGIGAAMTTITVNYLMSANPIPHKSEQLFYVQLDSWDPNQPYTEPNEPPDQVTWTEATNLTAAKQAKRQSAIATSNVVIEPERAEQKPFIASVRLAYSDFFPMFDVPFLYGSGWQNSADQDLRRVVVLSKKMNDELFGGEDSVGRNLVMAGTTFQVVGVLDSWELKPKFFDVTTGAFNEMEDVYIPFLLKQAMELPSSGNNNCWKPFEEGGFSAYLGSECINYQMWVQLDSDAEKADYLSFLHSYVEEQKRLGRFPREQNNRLSDVMEWMENQEVVADDARMMMYMALMFLVVCLLNTVALLLAKFIGRTPEIALRRAVGASKRTLFLQHIIESAMLGVAGGILGLAIAWLGLQGVSGLYGEDTRGLAELDLTMAALAVVLAIVSTVLAGIYPTWRTCSVAPAGQLKTQ</sequence>
<dbReference type="GO" id="GO:0005886">
    <property type="term" value="C:plasma membrane"/>
    <property type="evidence" value="ECO:0007669"/>
    <property type="project" value="UniProtKB-SubCell"/>
</dbReference>
<reference evidence="10" key="1">
    <citation type="submission" date="2017-04" db="EMBL/GenBank/DDBJ databases">
        <authorList>
            <person name="Varghese N."/>
            <person name="Submissions S."/>
        </authorList>
    </citation>
    <scope>NUCLEOTIDE SEQUENCE [LARGE SCALE GENOMIC DNA]</scope>
</reference>
<evidence type="ECO:0000256" key="2">
    <source>
        <dbReference type="ARBA" id="ARBA00022475"/>
    </source>
</evidence>
<comment type="subcellular location">
    <subcellularLocation>
        <location evidence="1">Cell membrane</location>
        <topology evidence="1">Multi-pass membrane protein</topology>
    </subcellularLocation>
</comment>
<dbReference type="InterPro" id="IPR025857">
    <property type="entry name" value="MacB_PCD"/>
</dbReference>
<evidence type="ECO:0000256" key="4">
    <source>
        <dbReference type="ARBA" id="ARBA00022989"/>
    </source>
</evidence>
<evidence type="ECO:0000313" key="9">
    <source>
        <dbReference type="EMBL" id="SMQ80515.1"/>
    </source>
</evidence>
<feature type="domain" description="MacB-like periplasmic core" evidence="8">
    <location>
        <begin position="20"/>
        <end position="261"/>
    </location>
</feature>
<accession>A0A1Y6FXD4</accession>
<dbReference type="OrthoDB" id="8735006at2"/>
<evidence type="ECO:0000256" key="6">
    <source>
        <dbReference type="SAM" id="Phobius"/>
    </source>
</evidence>
<feature type="transmembrane region" description="Helical" evidence="6">
    <location>
        <begin position="310"/>
        <end position="332"/>
    </location>
</feature>
<protein>
    <submittedName>
        <fullName evidence="9">Putative ABC transport system permease protein</fullName>
    </submittedName>
</protein>
<feature type="transmembrane region" description="Helical" evidence="6">
    <location>
        <begin position="400"/>
        <end position="420"/>
    </location>
</feature>
<evidence type="ECO:0000259" key="8">
    <source>
        <dbReference type="Pfam" id="PF12704"/>
    </source>
</evidence>
<evidence type="ECO:0000259" key="7">
    <source>
        <dbReference type="Pfam" id="PF02687"/>
    </source>
</evidence>